<accession>A0A0J7K081</accession>
<dbReference type="GO" id="GO:0051959">
    <property type="term" value="F:dynein light intermediate chain binding"/>
    <property type="evidence" value="ECO:0007669"/>
    <property type="project" value="InterPro"/>
</dbReference>
<keyword evidence="5" id="KW-0547">Nucleotide-binding</keyword>
<feature type="domain" description="Dynein heavy chain ATP-binding dynein motor region" evidence="13">
    <location>
        <begin position="39"/>
        <end position="156"/>
    </location>
</feature>
<evidence type="ECO:0000256" key="11">
    <source>
        <dbReference type="ARBA" id="ARBA00023212"/>
    </source>
</evidence>
<dbReference type="FunFam" id="3.40.50.300:FF:000049">
    <property type="entry name" value="Dynein, axonemal, heavy chain 5"/>
    <property type="match status" value="1"/>
</dbReference>
<comment type="subcellular location">
    <subcellularLocation>
        <location evidence="1">Cytoplasm</location>
        <location evidence="1">Cytoskeleton</location>
        <location evidence="1">Cilium axoneme</location>
    </subcellularLocation>
</comment>
<keyword evidence="8" id="KW-0175">Coiled coil</keyword>
<reference evidence="14 15" key="1">
    <citation type="submission" date="2015-04" db="EMBL/GenBank/DDBJ databases">
        <title>Lasius niger genome sequencing.</title>
        <authorList>
            <person name="Konorov E.A."/>
            <person name="Nikitin M.A."/>
            <person name="Kirill M.V."/>
            <person name="Chang P."/>
        </authorList>
    </citation>
    <scope>NUCLEOTIDE SEQUENCE [LARGE SCALE GENOMIC DNA]</scope>
    <source>
        <tissue evidence="14">Whole</tissue>
    </source>
</reference>
<gene>
    <name evidence="14" type="ORF">RF55_19257</name>
</gene>
<comment type="caution">
    <text evidence="14">The sequence shown here is derived from an EMBL/GenBank/DDBJ whole genome shotgun (WGS) entry which is preliminary data.</text>
</comment>
<evidence type="ECO:0000313" key="14">
    <source>
        <dbReference type="EMBL" id="KMQ83722.1"/>
    </source>
</evidence>
<dbReference type="GO" id="GO:0007018">
    <property type="term" value="P:microtubule-based movement"/>
    <property type="evidence" value="ECO:0007669"/>
    <property type="project" value="InterPro"/>
</dbReference>
<name>A0A0J7K081_LASNI</name>
<evidence type="ECO:0000256" key="6">
    <source>
        <dbReference type="ARBA" id="ARBA00022840"/>
    </source>
</evidence>
<keyword evidence="9" id="KW-0969">Cilium</keyword>
<evidence type="ECO:0000256" key="1">
    <source>
        <dbReference type="ARBA" id="ARBA00004430"/>
    </source>
</evidence>
<keyword evidence="12" id="KW-0966">Cell projection</keyword>
<dbReference type="GO" id="GO:0030286">
    <property type="term" value="C:dynein complex"/>
    <property type="evidence" value="ECO:0007669"/>
    <property type="project" value="UniProtKB-KW"/>
</dbReference>
<keyword evidence="3" id="KW-0493">Microtubule</keyword>
<evidence type="ECO:0000256" key="5">
    <source>
        <dbReference type="ARBA" id="ARBA00022741"/>
    </source>
</evidence>
<organism evidence="14 15">
    <name type="scientific">Lasius niger</name>
    <name type="common">Black garden ant</name>
    <dbReference type="NCBI Taxonomy" id="67767"/>
    <lineage>
        <taxon>Eukaryota</taxon>
        <taxon>Metazoa</taxon>
        <taxon>Ecdysozoa</taxon>
        <taxon>Arthropoda</taxon>
        <taxon>Hexapoda</taxon>
        <taxon>Insecta</taxon>
        <taxon>Pterygota</taxon>
        <taxon>Neoptera</taxon>
        <taxon>Endopterygota</taxon>
        <taxon>Hymenoptera</taxon>
        <taxon>Apocrita</taxon>
        <taxon>Aculeata</taxon>
        <taxon>Formicoidea</taxon>
        <taxon>Formicidae</taxon>
        <taxon>Formicinae</taxon>
        <taxon>Lasius</taxon>
        <taxon>Lasius</taxon>
    </lineage>
</organism>
<keyword evidence="6" id="KW-0067">ATP-binding</keyword>
<keyword evidence="10" id="KW-0505">Motor protein</keyword>
<keyword evidence="2" id="KW-0963">Cytoplasm</keyword>
<dbReference type="EMBL" id="LBMM01018680">
    <property type="protein sequence ID" value="KMQ83722.1"/>
    <property type="molecule type" value="Genomic_DNA"/>
</dbReference>
<evidence type="ECO:0000256" key="7">
    <source>
        <dbReference type="ARBA" id="ARBA00023017"/>
    </source>
</evidence>
<evidence type="ECO:0000256" key="2">
    <source>
        <dbReference type="ARBA" id="ARBA00022490"/>
    </source>
</evidence>
<dbReference type="InterPro" id="IPR027417">
    <property type="entry name" value="P-loop_NTPase"/>
</dbReference>
<dbReference type="GO" id="GO:0005524">
    <property type="term" value="F:ATP binding"/>
    <property type="evidence" value="ECO:0007669"/>
    <property type="project" value="UniProtKB-KW"/>
</dbReference>
<keyword evidence="11" id="KW-0206">Cytoskeleton</keyword>
<evidence type="ECO:0000256" key="10">
    <source>
        <dbReference type="ARBA" id="ARBA00023175"/>
    </source>
</evidence>
<keyword evidence="4" id="KW-0677">Repeat</keyword>
<sequence>MQYRQRQLENWVKFCTDLKVVCTQDFQLTQVLGDPVLIRAWNIFGLPSDLFSIDNAIIVTNSRRWPLMIDPQGQANKWVKNMEKASNLHVVRLIQPDYMRILENAVQFGQPVLLENVGEELDAVLEPLLMKQTFKSGGALCIKIGDSIIEYSDKFRQVYQSI</sequence>
<dbReference type="Proteomes" id="UP000036403">
    <property type="component" value="Unassembled WGS sequence"/>
</dbReference>
<evidence type="ECO:0000256" key="8">
    <source>
        <dbReference type="ARBA" id="ARBA00023054"/>
    </source>
</evidence>
<protein>
    <submittedName>
        <fullName evidence="14">Dynein heavy chain axonemal</fullName>
    </submittedName>
</protein>
<evidence type="ECO:0000256" key="4">
    <source>
        <dbReference type="ARBA" id="ARBA00022737"/>
    </source>
</evidence>
<evidence type="ECO:0000256" key="9">
    <source>
        <dbReference type="ARBA" id="ARBA00023069"/>
    </source>
</evidence>
<dbReference type="PANTHER" id="PTHR22878:SF70">
    <property type="entry name" value="DYNEIN HEAVY CHAIN 2, AXONEMAL"/>
    <property type="match status" value="1"/>
</dbReference>
<dbReference type="GO" id="GO:0005930">
    <property type="term" value="C:axoneme"/>
    <property type="evidence" value="ECO:0007669"/>
    <property type="project" value="UniProtKB-SubCell"/>
</dbReference>
<keyword evidence="15" id="KW-1185">Reference proteome</keyword>
<dbReference type="InterPro" id="IPR035706">
    <property type="entry name" value="AAA_9"/>
</dbReference>
<dbReference type="Gene3D" id="3.40.50.300">
    <property type="entry name" value="P-loop containing nucleotide triphosphate hydrolases"/>
    <property type="match status" value="1"/>
</dbReference>
<dbReference type="GO" id="GO:0005874">
    <property type="term" value="C:microtubule"/>
    <property type="evidence" value="ECO:0007669"/>
    <property type="project" value="UniProtKB-KW"/>
</dbReference>
<dbReference type="PANTHER" id="PTHR22878">
    <property type="entry name" value="DYNEIN HEAVY CHAIN 6, AXONEMAL-LIKE-RELATED"/>
    <property type="match status" value="1"/>
</dbReference>
<proteinExistence type="predicted"/>
<evidence type="ECO:0000256" key="12">
    <source>
        <dbReference type="ARBA" id="ARBA00023273"/>
    </source>
</evidence>
<dbReference type="PaxDb" id="67767-A0A0J7K081"/>
<evidence type="ECO:0000259" key="13">
    <source>
        <dbReference type="Pfam" id="PF12781"/>
    </source>
</evidence>
<dbReference type="STRING" id="67767.A0A0J7K081"/>
<evidence type="ECO:0000313" key="15">
    <source>
        <dbReference type="Proteomes" id="UP000036403"/>
    </source>
</evidence>
<dbReference type="Pfam" id="PF12781">
    <property type="entry name" value="AAA_9"/>
    <property type="match status" value="1"/>
</dbReference>
<dbReference type="InterPro" id="IPR026983">
    <property type="entry name" value="DHC"/>
</dbReference>
<dbReference type="AlphaFoldDB" id="A0A0J7K081"/>
<dbReference type="GO" id="GO:0045505">
    <property type="term" value="F:dynein intermediate chain binding"/>
    <property type="evidence" value="ECO:0007669"/>
    <property type="project" value="InterPro"/>
</dbReference>
<dbReference type="OrthoDB" id="424310at2759"/>
<keyword evidence="7" id="KW-0243">Dynein</keyword>
<evidence type="ECO:0000256" key="3">
    <source>
        <dbReference type="ARBA" id="ARBA00022701"/>
    </source>
</evidence>